<dbReference type="Gene3D" id="3.100.10.20">
    <property type="entry name" value="CRISPR-associated endonuclease Cas1, N-terminal domain"/>
    <property type="match status" value="1"/>
</dbReference>
<comment type="cofactor">
    <cofactor evidence="9">
        <name>Mg(2+)</name>
        <dbReference type="ChEBI" id="CHEBI:18420"/>
    </cofactor>
    <cofactor evidence="9">
        <name>Mn(2+)</name>
        <dbReference type="ChEBI" id="CHEBI:29035"/>
    </cofactor>
</comment>
<dbReference type="GO" id="GO:0051607">
    <property type="term" value="P:defense response to virus"/>
    <property type="evidence" value="ECO:0007669"/>
    <property type="project" value="UniProtKB-UniRule"/>
</dbReference>
<sequence>MLLFVSKPCRIKVEKGRVVLRTHDGDVVELGSATYDSVVVATRAASITTAALQALAARGIDLTVLGPHGMPVARVYPPIINKTAATRVAQYQAILDGRGLRAAKSILEAKVRNQASVLRYAARSRRDDYYALEAENVERVADDIRRARPDPLELRELEAHAARIYWGAVAKLLEDSGYGFTGRDPQGLDPFNMALNYGYGVLYARCERALLLVGLDPYAGFMHSMKSGQRTLVYDFIEQFRPVVDKALVFARPDVSVSNGVMDRESRRRVAQVVMRALEKEVPYLNGKATVDDVIVRKASELARYLRGELQEYVGFRARF</sequence>
<evidence type="ECO:0000256" key="1">
    <source>
        <dbReference type="ARBA" id="ARBA00022722"/>
    </source>
</evidence>
<comment type="function">
    <text evidence="9">CRISPR (clustered regularly interspaced short palindromic repeat), is an adaptive immune system that provides protection against mobile genetic elements (viruses, transposable elements and conjugative plasmids). CRISPR clusters contain spacers, sequences complementary to antecedent mobile elements, and target invading nucleic acids. CRISPR clusters are transcribed and processed into CRISPR RNA (crRNA). Acts as a dsDNA endonuclease. Involved in the integration of spacer DNA into the CRISPR cassette.</text>
</comment>
<evidence type="ECO:0000256" key="4">
    <source>
        <dbReference type="ARBA" id="ARBA00022801"/>
    </source>
</evidence>
<dbReference type="GeneID" id="59149978"/>
<organism evidence="10 11">
    <name type="scientific">Infirmifilum lucidum</name>
    <dbReference type="NCBI Taxonomy" id="2776706"/>
    <lineage>
        <taxon>Archaea</taxon>
        <taxon>Thermoproteota</taxon>
        <taxon>Thermoprotei</taxon>
        <taxon>Thermofilales</taxon>
        <taxon>Thermofilaceae</taxon>
        <taxon>Infirmifilum</taxon>
    </lineage>
</organism>
<reference evidence="10 11" key="1">
    <citation type="submission" date="2020-10" db="EMBL/GenBank/DDBJ databases">
        <title>Thermofilum lucidum 3507LT sp. nov. a novel member of Thermofilaceae family isolated from Chile hot spring, and proposal of description order Thermofilales.</title>
        <authorList>
            <person name="Zayulina K.S."/>
            <person name="Elcheninov A.G."/>
            <person name="Toshchakov S.V."/>
            <person name="Kublanov I.V."/>
        </authorList>
    </citation>
    <scope>NUCLEOTIDE SEQUENCE [LARGE SCALE GENOMIC DNA]</scope>
    <source>
        <strain evidence="10 11">3507LT</strain>
    </source>
</reference>
<protein>
    <recommendedName>
        <fullName evidence="9">CRISPR-associated endonuclease Cas1</fullName>
        <ecNumber evidence="9">3.1.-.-</ecNumber>
    </recommendedName>
</protein>
<dbReference type="PANTHER" id="PTHR34353">
    <property type="entry name" value="CRISPR-ASSOCIATED ENDONUCLEASE CAS1 1"/>
    <property type="match status" value="1"/>
</dbReference>
<dbReference type="HAMAP" id="MF_01470">
    <property type="entry name" value="Cas1"/>
    <property type="match status" value="1"/>
</dbReference>
<feature type="binding site" evidence="9">
    <location>
        <position position="158"/>
    </location>
    <ligand>
        <name>Mn(2+)</name>
        <dbReference type="ChEBI" id="CHEBI:29035"/>
    </ligand>
</feature>
<dbReference type="KEGG" id="thel:IG193_08740"/>
<dbReference type="InterPro" id="IPR042211">
    <property type="entry name" value="CRISPR-assoc_Cas1_N"/>
</dbReference>
<dbReference type="InterPro" id="IPR002729">
    <property type="entry name" value="CRISPR-assoc_Cas1"/>
</dbReference>
<dbReference type="NCBIfam" id="TIGR00287">
    <property type="entry name" value="cas1"/>
    <property type="match status" value="1"/>
</dbReference>
<evidence type="ECO:0000313" key="11">
    <source>
        <dbReference type="Proteomes" id="UP000594121"/>
    </source>
</evidence>
<dbReference type="GO" id="GO:0046872">
    <property type="term" value="F:metal ion binding"/>
    <property type="evidence" value="ECO:0007669"/>
    <property type="project" value="UniProtKB-UniRule"/>
</dbReference>
<dbReference type="InterPro" id="IPR050646">
    <property type="entry name" value="Cas1"/>
</dbReference>
<dbReference type="CDD" id="cd09634">
    <property type="entry name" value="Cas1_I-II-III"/>
    <property type="match status" value="1"/>
</dbReference>
<dbReference type="InParanoid" id="A0A7L9FGD3"/>
<keyword evidence="6 9" id="KW-0051">Antiviral defense</keyword>
<dbReference type="GO" id="GO:0043571">
    <property type="term" value="P:maintenance of CRISPR repeat elements"/>
    <property type="evidence" value="ECO:0007669"/>
    <property type="project" value="UniProtKB-UniRule"/>
</dbReference>
<evidence type="ECO:0000256" key="8">
    <source>
        <dbReference type="ARBA" id="ARBA00023211"/>
    </source>
</evidence>
<keyword evidence="4 9" id="KW-0378">Hydrolase</keyword>
<keyword evidence="5 9" id="KW-0460">Magnesium</keyword>
<evidence type="ECO:0000256" key="7">
    <source>
        <dbReference type="ARBA" id="ARBA00023125"/>
    </source>
</evidence>
<gene>
    <name evidence="9 10" type="primary">cas1</name>
    <name evidence="10" type="ORF">IG193_08740</name>
</gene>
<evidence type="ECO:0000256" key="3">
    <source>
        <dbReference type="ARBA" id="ARBA00022759"/>
    </source>
</evidence>
<dbReference type="Gene3D" id="1.20.120.920">
    <property type="entry name" value="CRISPR-associated endonuclease Cas1, C-terminal domain"/>
    <property type="match status" value="1"/>
</dbReference>
<dbReference type="PANTHER" id="PTHR34353:SF2">
    <property type="entry name" value="CRISPR-ASSOCIATED ENDONUCLEASE CAS1 1"/>
    <property type="match status" value="1"/>
</dbReference>
<dbReference type="Pfam" id="PF01867">
    <property type="entry name" value="Cas_Cas1"/>
    <property type="match status" value="1"/>
</dbReference>
<evidence type="ECO:0000256" key="6">
    <source>
        <dbReference type="ARBA" id="ARBA00023118"/>
    </source>
</evidence>
<dbReference type="InterPro" id="IPR042206">
    <property type="entry name" value="CRISPR-assoc_Cas1_C"/>
</dbReference>
<comment type="subunit">
    <text evidence="9">Homodimer, forms a heterotetramer with a Cas2 homodimer.</text>
</comment>
<dbReference type="EMBL" id="CP062310">
    <property type="protein sequence ID" value="QOJ78819.1"/>
    <property type="molecule type" value="Genomic_DNA"/>
</dbReference>
<feature type="binding site" evidence="9">
    <location>
        <position position="238"/>
    </location>
    <ligand>
        <name>Mn(2+)</name>
        <dbReference type="ChEBI" id="CHEBI:29035"/>
    </ligand>
</feature>
<keyword evidence="3 9" id="KW-0255">Endonuclease</keyword>
<evidence type="ECO:0000256" key="2">
    <source>
        <dbReference type="ARBA" id="ARBA00022723"/>
    </source>
</evidence>
<comment type="similarity">
    <text evidence="9">Belongs to the CRISPR-associated endonuclease Cas1 family.</text>
</comment>
<dbReference type="EC" id="3.1.-.-" evidence="9"/>
<accession>A0A7L9FGD3</accession>
<evidence type="ECO:0000313" key="10">
    <source>
        <dbReference type="EMBL" id="QOJ78819.1"/>
    </source>
</evidence>
<name>A0A7L9FGD3_9CREN</name>
<keyword evidence="7 9" id="KW-0238">DNA-binding</keyword>
<dbReference type="RefSeq" id="WP_192818791.1">
    <property type="nucleotide sequence ID" value="NZ_CP062310.1"/>
</dbReference>
<evidence type="ECO:0000256" key="9">
    <source>
        <dbReference type="HAMAP-Rule" id="MF_01470"/>
    </source>
</evidence>
<keyword evidence="1 9" id="KW-0540">Nuclease</keyword>
<proteinExistence type="inferred from homology"/>
<dbReference type="AlphaFoldDB" id="A0A7L9FGD3"/>
<keyword evidence="2 9" id="KW-0479">Metal-binding</keyword>
<dbReference type="Proteomes" id="UP000594121">
    <property type="component" value="Chromosome"/>
</dbReference>
<keyword evidence="11" id="KW-1185">Reference proteome</keyword>
<dbReference type="GO" id="GO:0004519">
    <property type="term" value="F:endonuclease activity"/>
    <property type="evidence" value="ECO:0007669"/>
    <property type="project" value="UniProtKB-UniRule"/>
</dbReference>
<feature type="binding site" evidence="9">
    <location>
        <position position="223"/>
    </location>
    <ligand>
        <name>Mn(2+)</name>
        <dbReference type="ChEBI" id="CHEBI:29035"/>
    </ligand>
</feature>
<dbReference type="GO" id="GO:0003677">
    <property type="term" value="F:DNA binding"/>
    <property type="evidence" value="ECO:0007669"/>
    <property type="project" value="UniProtKB-KW"/>
</dbReference>
<evidence type="ECO:0000256" key="5">
    <source>
        <dbReference type="ARBA" id="ARBA00022842"/>
    </source>
</evidence>
<keyword evidence="8 9" id="KW-0464">Manganese</keyword>
<dbReference type="GO" id="GO:0016787">
    <property type="term" value="F:hydrolase activity"/>
    <property type="evidence" value="ECO:0007669"/>
    <property type="project" value="UniProtKB-KW"/>
</dbReference>